<dbReference type="PATRIC" id="fig|1396.535.peg.4846"/>
<comment type="caution">
    <text evidence="1">The sequence shown here is derived from an EMBL/GenBank/DDBJ whole genome shotgun (WGS) entry which is preliminary data.</text>
</comment>
<dbReference type="Proteomes" id="UP000076482">
    <property type="component" value="Unassembled WGS sequence"/>
</dbReference>
<accession>A0A164QC89</accession>
<reference evidence="1 2" key="1">
    <citation type="submission" date="2015-09" db="EMBL/GenBank/DDBJ databases">
        <title>Bacillus cereus food isolates.</title>
        <authorList>
            <person name="Boekhorst J."/>
        </authorList>
    </citation>
    <scope>NUCLEOTIDE SEQUENCE [LARGE SCALE GENOMIC DNA]</scope>
    <source>
        <strain evidence="1 2">B4088</strain>
    </source>
</reference>
<organism evidence="1 2">
    <name type="scientific">Bacillus cereus</name>
    <dbReference type="NCBI Taxonomy" id="1396"/>
    <lineage>
        <taxon>Bacteria</taxon>
        <taxon>Bacillati</taxon>
        <taxon>Bacillota</taxon>
        <taxon>Bacilli</taxon>
        <taxon>Bacillales</taxon>
        <taxon>Bacillaceae</taxon>
        <taxon>Bacillus</taxon>
        <taxon>Bacillus cereus group</taxon>
    </lineage>
</organism>
<evidence type="ECO:0000313" key="2">
    <source>
        <dbReference type="Proteomes" id="UP000076482"/>
    </source>
</evidence>
<dbReference type="EMBL" id="LJKE01000022">
    <property type="protein sequence ID" value="KZD70949.1"/>
    <property type="molecule type" value="Genomic_DNA"/>
</dbReference>
<dbReference type="AlphaFoldDB" id="A0A164QC89"/>
<protein>
    <submittedName>
        <fullName evidence="1">Uncharacterized protein</fullName>
    </submittedName>
</protein>
<dbReference type="RefSeq" id="WP_063260167.1">
    <property type="nucleotide sequence ID" value="NZ_LJKE01000022.1"/>
</dbReference>
<name>A0A164QC89_BACCE</name>
<gene>
    <name evidence="1" type="ORF">B4088_1005</name>
</gene>
<sequence length="381" mass="45889">MDLWTKEQMQDSNIDELVAYLLDLRKNTEEFKLTFEEISQSLYFNSEITFEEIQEYFQKDVEDKGFTYPMGDERKIYGGEFIGYSKVPLKGYFWVLNTEKIQRPLGLVDIVFTVSKVDIKSSDRRHPNFRTVIRDEKKFVYDYEYKNYKQVPIKDNKKDSGNVELRQFYKDRQVLVDVINYRMQEAFDGYLKDLESMTQDIFMYKDKTTKGFLGYFRTLIDWFVGHLKYLDIAFLYDHVDEELYNHLDGYIGDCIRDMASLMEAMRSIEAQNKGEVINFVEYIRNPFHDQEIKEVYDDANKLLERIQKLFEERDYGAMKGASKKPEECDHGYYDFDDERLYYNLNEMQTRRFYQKEAGSWDAKMQEEERLLAYLKEKRARV</sequence>
<proteinExistence type="predicted"/>
<evidence type="ECO:0000313" key="1">
    <source>
        <dbReference type="EMBL" id="KZD70949.1"/>
    </source>
</evidence>